<feature type="transmembrane region" description="Helical" evidence="1">
    <location>
        <begin position="319"/>
        <end position="337"/>
    </location>
</feature>
<dbReference type="AlphaFoldDB" id="A0A2N6UD08"/>
<feature type="transmembrane region" description="Helical" evidence="1">
    <location>
        <begin position="237"/>
        <end position="261"/>
    </location>
</feature>
<dbReference type="PANTHER" id="PTHR37814:SF1">
    <property type="entry name" value="MEMBRANE PROTEIN"/>
    <property type="match status" value="1"/>
</dbReference>
<feature type="transmembrane region" description="Helical" evidence="1">
    <location>
        <begin position="203"/>
        <end position="225"/>
    </location>
</feature>
<dbReference type="EMBL" id="PNHQ01000015">
    <property type="protein sequence ID" value="PMC79425.1"/>
    <property type="molecule type" value="Genomic_DNA"/>
</dbReference>
<feature type="transmembrane region" description="Helical" evidence="1">
    <location>
        <begin position="343"/>
        <end position="361"/>
    </location>
</feature>
<keyword evidence="1" id="KW-0472">Membrane</keyword>
<reference evidence="2 3" key="1">
    <citation type="submission" date="2017-09" db="EMBL/GenBank/DDBJ databases">
        <title>Bacterial strain isolated from the female urinary microbiota.</title>
        <authorList>
            <person name="Thomas-White K."/>
            <person name="Kumar N."/>
            <person name="Forster S."/>
            <person name="Putonti C."/>
            <person name="Lawley T."/>
            <person name="Wolfe A.J."/>
        </authorList>
    </citation>
    <scope>NUCLEOTIDE SEQUENCE [LARGE SCALE GENOMIC DNA]</scope>
    <source>
        <strain evidence="2 3">UMB0240</strain>
    </source>
</reference>
<feature type="transmembrane region" description="Helical" evidence="1">
    <location>
        <begin position="153"/>
        <end position="176"/>
    </location>
</feature>
<dbReference type="InterPro" id="IPR038728">
    <property type="entry name" value="YkvI-like"/>
</dbReference>
<name>A0A2N6UD08_9LACT</name>
<feature type="transmembrane region" description="Helical" evidence="1">
    <location>
        <begin position="281"/>
        <end position="307"/>
    </location>
</feature>
<dbReference type="PANTHER" id="PTHR37814">
    <property type="entry name" value="CONSERVED MEMBRANE PROTEIN"/>
    <property type="match status" value="1"/>
</dbReference>
<comment type="caution">
    <text evidence="2">The sequence shown here is derived from an EMBL/GenBank/DDBJ whole genome shotgun (WGS) entry which is preliminary data.</text>
</comment>
<evidence type="ECO:0000313" key="2">
    <source>
        <dbReference type="EMBL" id="PMC79425.1"/>
    </source>
</evidence>
<feature type="transmembrane region" description="Helical" evidence="1">
    <location>
        <begin position="47"/>
        <end position="68"/>
    </location>
</feature>
<keyword evidence="3" id="KW-1185">Reference proteome</keyword>
<dbReference type="OrthoDB" id="4424890at2"/>
<gene>
    <name evidence="2" type="ORF">CJ191_06635</name>
</gene>
<dbReference type="Gene3D" id="1.20.1730.10">
    <property type="entry name" value="Sodium/glucose cotransporter"/>
    <property type="match status" value="1"/>
</dbReference>
<feature type="transmembrane region" description="Helical" evidence="1">
    <location>
        <begin position="12"/>
        <end position="35"/>
    </location>
</feature>
<evidence type="ECO:0000313" key="3">
    <source>
        <dbReference type="Proteomes" id="UP000235701"/>
    </source>
</evidence>
<accession>A0A2N6UD08</accession>
<proteinExistence type="predicted"/>
<protein>
    <recommendedName>
        <fullName evidence="4">Branched-chain amino acid transport system carrier protein</fullName>
    </recommendedName>
</protein>
<keyword evidence="1" id="KW-0812">Transmembrane</keyword>
<sequence>MKQNKKNTSTASWHLVFVMAGAMTATLIGSGFATGQEIMQYFVAHEWTGILGVMTTFLAVGFSGTEFFKAGFAGKQNLDSPNDVFKVFAGNKIGAIYKYITLITLFLTYAVMVAGAGATIQQQFGLPVYVGSGLMYVVSAITVMLGMNKITHILGNIGPAIAIFAIILGLLSFFTYHGDLSQVTDMVHQAIASRTIQAASGNWLVSALNYVGLIIILNAGFIAQIGIQANNQMETKLAALLSSGIYALGIFILYMAFLGAFSLVAGAQVPTLTIANQLNPWLAYAFIIIILLAIYSTVVSILWNVAASVTTDKTSANKVATAVLGLIATAIGLFLPFDQLVNLVYVVAGYFGIVFLLIMIWRSIRNASANH</sequence>
<dbReference type="InterPro" id="IPR038377">
    <property type="entry name" value="Na/Glc_symporter_sf"/>
</dbReference>
<evidence type="ECO:0000256" key="1">
    <source>
        <dbReference type="SAM" id="Phobius"/>
    </source>
</evidence>
<evidence type="ECO:0008006" key="4">
    <source>
        <dbReference type="Google" id="ProtNLM"/>
    </source>
</evidence>
<dbReference type="RefSeq" id="WP_102199350.1">
    <property type="nucleotide sequence ID" value="NZ_PNHQ01000015.1"/>
</dbReference>
<keyword evidence="1" id="KW-1133">Transmembrane helix</keyword>
<feature type="transmembrane region" description="Helical" evidence="1">
    <location>
        <begin position="96"/>
        <end position="120"/>
    </location>
</feature>
<organism evidence="2 3">
    <name type="scientific">Aerococcus viridans</name>
    <dbReference type="NCBI Taxonomy" id="1377"/>
    <lineage>
        <taxon>Bacteria</taxon>
        <taxon>Bacillati</taxon>
        <taxon>Bacillota</taxon>
        <taxon>Bacilli</taxon>
        <taxon>Lactobacillales</taxon>
        <taxon>Aerococcaceae</taxon>
        <taxon>Aerococcus</taxon>
    </lineage>
</organism>
<feature type="transmembrane region" description="Helical" evidence="1">
    <location>
        <begin position="126"/>
        <end position="146"/>
    </location>
</feature>
<dbReference type="Proteomes" id="UP000235701">
    <property type="component" value="Unassembled WGS sequence"/>
</dbReference>